<accession>A0AAP7W4N2</accession>
<organism evidence="1 2">
    <name type="scientific">Bacillus mycoides</name>
    <dbReference type="NCBI Taxonomy" id="1405"/>
    <lineage>
        <taxon>Bacteria</taxon>
        <taxon>Bacillati</taxon>
        <taxon>Bacillota</taxon>
        <taxon>Bacilli</taxon>
        <taxon>Bacillales</taxon>
        <taxon>Bacillaceae</taxon>
        <taxon>Bacillus</taxon>
        <taxon>Bacillus cereus group</taxon>
    </lineage>
</organism>
<gene>
    <name evidence="1" type="ORF">S3E15_02726</name>
</gene>
<comment type="caution">
    <text evidence="1">The sequence shown here is derived from an EMBL/GenBank/DDBJ whole genome shotgun (WGS) entry which is preliminary data.</text>
</comment>
<evidence type="ECO:0000313" key="1">
    <source>
        <dbReference type="EMBL" id="OSX90090.1"/>
    </source>
</evidence>
<reference evidence="1 2" key="1">
    <citation type="submission" date="2016-12" db="EMBL/GenBank/DDBJ databases">
        <title>Genome Sequences of Twelve Sporeforming Bacillus Species Isolated from Foods.</title>
        <authorList>
            <person name="De Jong A."/>
            <person name="Holsappel S."/>
            <person name="Kuipers O.P."/>
        </authorList>
    </citation>
    <scope>NUCLEOTIDE SEQUENCE [LARGE SCALE GENOMIC DNA]</scope>
    <source>
        <strain evidence="1 2">S3E15</strain>
    </source>
</reference>
<protein>
    <submittedName>
        <fullName evidence="1">Uncharacterized protein</fullName>
    </submittedName>
</protein>
<evidence type="ECO:0000313" key="2">
    <source>
        <dbReference type="Proteomes" id="UP000194131"/>
    </source>
</evidence>
<dbReference type="EMBL" id="MRWU01000021">
    <property type="protein sequence ID" value="OSX90090.1"/>
    <property type="molecule type" value="Genomic_DNA"/>
</dbReference>
<name>A0AAP7W4N2_BACMY</name>
<proteinExistence type="predicted"/>
<dbReference type="Proteomes" id="UP000194131">
    <property type="component" value="Unassembled WGS sequence"/>
</dbReference>
<dbReference type="AlphaFoldDB" id="A0AAP7W4N2"/>
<sequence>MLGRFKCVTNPQNTILVEKIYRYVLGAGEKLNIDWVALWFY</sequence>